<evidence type="ECO:0000259" key="1">
    <source>
        <dbReference type="Pfam" id="PF24968"/>
    </source>
</evidence>
<organism evidence="2 3">
    <name type="scientific">Dentipellis fragilis</name>
    <dbReference type="NCBI Taxonomy" id="205917"/>
    <lineage>
        <taxon>Eukaryota</taxon>
        <taxon>Fungi</taxon>
        <taxon>Dikarya</taxon>
        <taxon>Basidiomycota</taxon>
        <taxon>Agaricomycotina</taxon>
        <taxon>Agaricomycetes</taxon>
        <taxon>Russulales</taxon>
        <taxon>Hericiaceae</taxon>
        <taxon>Dentipellis</taxon>
    </lineage>
</organism>
<evidence type="ECO:0000313" key="2">
    <source>
        <dbReference type="EMBL" id="TFY71239.1"/>
    </source>
</evidence>
<proteinExistence type="predicted"/>
<keyword evidence="3" id="KW-1185">Reference proteome</keyword>
<comment type="caution">
    <text evidence="2">The sequence shown here is derived from an EMBL/GenBank/DDBJ whole genome shotgun (WGS) entry which is preliminary data.</text>
</comment>
<dbReference type="OrthoDB" id="3527137at2759"/>
<dbReference type="InterPro" id="IPR056672">
    <property type="entry name" value="DUF7770"/>
</dbReference>
<dbReference type="AlphaFoldDB" id="A0A4Y9ZCV6"/>
<name>A0A4Y9ZCV6_9AGAM</name>
<dbReference type="EMBL" id="SEOQ01000060">
    <property type="protein sequence ID" value="TFY71239.1"/>
    <property type="molecule type" value="Genomic_DNA"/>
</dbReference>
<evidence type="ECO:0000313" key="3">
    <source>
        <dbReference type="Proteomes" id="UP000298327"/>
    </source>
</evidence>
<protein>
    <recommendedName>
        <fullName evidence="1">DUF7770 domain-containing protein</fullName>
    </recommendedName>
</protein>
<dbReference type="Pfam" id="PF24968">
    <property type="entry name" value="DUF7770"/>
    <property type="match status" value="1"/>
</dbReference>
<gene>
    <name evidence="2" type="ORF">EVG20_g1764</name>
</gene>
<dbReference type="Proteomes" id="UP000298327">
    <property type="component" value="Unassembled WGS sequence"/>
</dbReference>
<sequence>MDSIRDAVVAVAKNILESAITLASIDIFKLREVSVQFKMKQGYATVPGKGGLLEAIIFKSSSAEWSSFQNQKVHFSTLHISARQKQALISNNPGLVVRISLKDGMHSRHRDDVLDLIVVLKLHLYHFVPGNSGCLYWQRNLMNEFLKKGWVKQRELNSLDRKVSKFAHEMGQKLVPYPPMEGRFYEITEVSEASRSK</sequence>
<accession>A0A4Y9ZCV6</accession>
<feature type="domain" description="DUF7770" evidence="1">
    <location>
        <begin position="83"/>
        <end position="185"/>
    </location>
</feature>
<reference evidence="2 3" key="1">
    <citation type="submission" date="2019-02" db="EMBL/GenBank/DDBJ databases">
        <title>Genome sequencing of the rare red list fungi Dentipellis fragilis.</title>
        <authorList>
            <person name="Buettner E."/>
            <person name="Kellner H."/>
        </authorList>
    </citation>
    <scope>NUCLEOTIDE SEQUENCE [LARGE SCALE GENOMIC DNA]</scope>
    <source>
        <strain evidence="2 3">DSM 105465</strain>
    </source>
</reference>